<keyword evidence="5 7" id="KW-0342">GTP-binding</keyword>
<evidence type="ECO:0000256" key="1">
    <source>
        <dbReference type="ARBA" id="ARBA00007172"/>
    </source>
</evidence>
<dbReference type="GO" id="GO:0003924">
    <property type="term" value="F:GTPase activity"/>
    <property type="evidence" value="ECO:0007669"/>
    <property type="project" value="InterPro"/>
</dbReference>
<dbReference type="GO" id="GO:0046872">
    <property type="term" value="F:metal ion binding"/>
    <property type="evidence" value="ECO:0007669"/>
    <property type="project" value="UniProtKB-KW"/>
</dbReference>
<proteinExistence type="inferred from homology"/>
<dbReference type="GO" id="GO:0031683">
    <property type="term" value="F:G-protein beta/gamma-subunit complex binding"/>
    <property type="evidence" value="ECO:0007669"/>
    <property type="project" value="InterPro"/>
</dbReference>
<protein>
    <recommendedName>
        <fullName evidence="11">Guanine nucleotide-binding protein G(Olf) subunit alpha</fullName>
    </recommendedName>
</protein>
<dbReference type="InterPro" id="IPR027417">
    <property type="entry name" value="P-loop_NTPase"/>
</dbReference>
<dbReference type="SMART" id="SM00275">
    <property type="entry name" value="G_alpha"/>
    <property type="match status" value="1"/>
</dbReference>
<dbReference type="SUPFAM" id="SSF52540">
    <property type="entry name" value="P-loop containing nucleoside triphosphate hydrolases"/>
    <property type="match status" value="1"/>
</dbReference>
<evidence type="ECO:0008006" key="11">
    <source>
        <dbReference type="Google" id="ProtNLM"/>
    </source>
</evidence>
<gene>
    <name evidence="9" type="ORF">MG293_017210</name>
</gene>
<dbReference type="PANTHER" id="PTHR10218:SF233">
    <property type="entry name" value="GUANINE NUCLEOTIDE-BINDING PROTEIN G(OLF) SUBUNIT ALPHA"/>
    <property type="match status" value="1"/>
</dbReference>
<dbReference type="GO" id="GO:0007191">
    <property type="term" value="P:adenylate cyclase-activating dopamine receptor signaling pathway"/>
    <property type="evidence" value="ECO:0007669"/>
    <property type="project" value="TreeGrafter"/>
</dbReference>
<keyword evidence="10" id="KW-1185">Reference proteome</keyword>
<dbReference type="GO" id="GO:0007034">
    <property type="term" value="P:vacuolar transport"/>
    <property type="evidence" value="ECO:0007669"/>
    <property type="project" value="InterPro"/>
</dbReference>
<accession>A0AAD4TRA4</accession>
<reference evidence="9" key="1">
    <citation type="submission" date="2022-03" db="EMBL/GenBank/DDBJ databases">
        <title>Genomic analyses of argali, domestic sheep and their hybrids provide insights into chromosomal evolution, heterosis and genetic basis of agronomic traits.</title>
        <authorList>
            <person name="Li M."/>
        </authorList>
    </citation>
    <scope>NUCLEOTIDE SEQUENCE</scope>
    <source>
        <strain evidence="9">CAU-MHL-2022a</strain>
        <tissue evidence="9">Skin</tissue>
    </source>
</reference>
<feature type="binding site" evidence="7">
    <location>
        <begin position="237"/>
        <end position="241"/>
    </location>
    <ligand>
        <name>GTP</name>
        <dbReference type="ChEBI" id="CHEBI:37565"/>
    </ligand>
</feature>
<evidence type="ECO:0000313" key="9">
    <source>
        <dbReference type="EMBL" id="KAI4532802.1"/>
    </source>
</evidence>
<dbReference type="SUPFAM" id="SSF47895">
    <property type="entry name" value="Transducin (alpha subunit), insertion domain"/>
    <property type="match status" value="1"/>
</dbReference>
<dbReference type="GO" id="GO:0005737">
    <property type="term" value="C:cytoplasm"/>
    <property type="evidence" value="ECO:0007669"/>
    <property type="project" value="TreeGrafter"/>
</dbReference>
<feature type="binding site" evidence="7">
    <location>
        <begin position="212"/>
        <end position="218"/>
    </location>
    <ligand>
        <name>GTP</name>
        <dbReference type="ChEBI" id="CHEBI:37565"/>
    </ligand>
</feature>
<evidence type="ECO:0000256" key="7">
    <source>
        <dbReference type="PIRSR" id="PIRSR601019-1"/>
    </source>
</evidence>
<feature type="binding site" evidence="7">
    <location>
        <begin position="306"/>
        <end position="309"/>
    </location>
    <ligand>
        <name>GTP</name>
        <dbReference type="ChEBI" id="CHEBI:37565"/>
    </ligand>
</feature>
<dbReference type="AlphaFoldDB" id="A0AAD4TRA4"/>
<evidence type="ECO:0000313" key="10">
    <source>
        <dbReference type="Proteomes" id="UP001214576"/>
    </source>
</evidence>
<evidence type="ECO:0000256" key="8">
    <source>
        <dbReference type="PIRSR" id="PIRSR601019-2"/>
    </source>
</evidence>
<evidence type="ECO:0000256" key="5">
    <source>
        <dbReference type="ARBA" id="ARBA00023134"/>
    </source>
</evidence>
<dbReference type="GO" id="GO:0005525">
    <property type="term" value="F:GTP binding"/>
    <property type="evidence" value="ECO:0007669"/>
    <property type="project" value="UniProtKB-KW"/>
</dbReference>
<evidence type="ECO:0000256" key="6">
    <source>
        <dbReference type="ARBA" id="ARBA00023224"/>
    </source>
</evidence>
<comment type="similarity">
    <text evidence="1">Belongs to the G-alpha family. G(s) subfamily.</text>
</comment>
<dbReference type="InterPro" id="IPR001019">
    <property type="entry name" value="Gprotein_alpha_su"/>
</dbReference>
<evidence type="ECO:0000256" key="3">
    <source>
        <dbReference type="ARBA" id="ARBA00022741"/>
    </source>
</evidence>
<dbReference type="PRINTS" id="PR00443">
    <property type="entry name" value="GPROTEINAS"/>
</dbReference>
<dbReference type="PRINTS" id="PR00318">
    <property type="entry name" value="GPROTEINA"/>
</dbReference>
<feature type="binding site" evidence="7">
    <location>
        <position position="380"/>
    </location>
    <ligand>
        <name>GTP</name>
        <dbReference type="ChEBI" id="CHEBI:37565"/>
    </ligand>
</feature>
<dbReference type="GO" id="GO:0007606">
    <property type="term" value="P:sensory perception of chemical stimulus"/>
    <property type="evidence" value="ECO:0007669"/>
    <property type="project" value="TreeGrafter"/>
</dbReference>
<keyword evidence="4 8" id="KW-0460">Magnesium</keyword>
<dbReference type="InterPro" id="IPR011025">
    <property type="entry name" value="GproteinA_insert"/>
</dbReference>
<keyword evidence="2 8" id="KW-0479">Metal-binding</keyword>
<organism evidence="9 10">
    <name type="scientific">Ovis ammon polii</name>
    <dbReference type="NCBI Taxonomy" id="230172"/>
    <lineage>
        <taxon>Eukaryota</taxon>
        <taxon>Metazoa</taxon>
        <taxon>Chordata</taxon>
        <taxon>Craniata</taxon>
        <taxon>Vertebrata</taxon>
        <taxon>Euteleostomi</taxon>
        <taxon>Mammalia</taxon>
        <taxon>Eutheria</taxon>
        <taxon>Laurasiatheria</taxon>
        <taxon>Artiodactyla</taxon>
        <taxon>Ruminantia</taxon>
        <taxon>Pecora</taxon>
        <taxon>Bovidae</taxon>
        <taxon>Caprinae</taxon>
        <taxon>Ovis</taxon>
    </lineage>
</organism>
<dbReference type="GO" id="GO:0005834">
    <property type="term" value="C:heterotrimeric G-protein complex"/>
    <property type="evidence" value="ECO:0007669"/>
    <property type="project" value="TreeGrafter"/>
</dbReference>
<feature type="binding site" evidence="8">
    <location>
        <position position="218"/>
    </location>
    <ligand>
        <name>Mg(2+)</name>
        <dbReference type="ChEBI" id="CHEBI:18420"/>
    </ligand>
</feature>
<dbReference type="GO" id="GO:0001664">
    <property type="term" value="F:G protein-coupled receptor binding"/>
    <property type="evidence" value="ECO:0007669"/>
    <property type="project" value="TreeGrafter"/>
</dbReference>
<dbReference type="Pfam" id="PF00503">
    <property type="entry name" value="G-alpha"/>
    <property type="match status" value="1"/>
</dbReference>
<dbReference type="Gene3D" id="3.40.50.300">
    <property type="entry name" value="P-loop containing nucleotide triphosphate hydrolases"/>
    <property type="match status" value="1"/>
</dbReference>
<evidence type="ECO:0000256" key="4">
    <source>
        <dbReference type="ARBA" id="ARBA00022842"/>
    </source>
</evidence>
<dbReference type="Gene3D" id="6.10.140.1230">
    <property type="match status" value="1"/>
</dbReference>
<dbReference type="EMBL" id="JAKZEL010000021">
    <property type="protein sequence ID" value="KAI4532802.1"/>
    <property type="molecule type" value="Genomic_DNA"/>
</dbReference>
<keyword evidence="3 7" id="KW-0547">Nucleotide-binding</keyword>
<dbReference type="PROSITE" id="PS51882">
    <property type="entry name" value="G_ALPHA"/>
    <property type="match status" value="1"/>
</dbReference>
<dbReference type="FunFam" id="3.40.50.300:FF:006178">
    <property type="entry name" value="Guanine nucleotide-binding protein G(s) subunit alpha isoforms short"/>
    <property type="match status" value="1"/>
</dbReference>
<sequence length="408" mass="46562">MSNMEKHLFNLKFAAKELGRSAKKCDKEEKAEKAKIKKAIQKGNMEVARIHAENAIRQKNQAVNFLRMSARVDAVAARVQTAVTMGKVTKSMAGVVKSMDATLKTMNLEKISALMDKFEHQFETLDVQTQQMEDTMSSTTTLTTPQGQVDMLLQEMADEAGLDLNMELPQGQTGSVGTSVASAEQDELSQSFLERIDSVSLVDYTPTDQDLLRCRVLTSGIFETRFQVDKVNFHMFDVGGQRDERRKWIQCFNDVTAIIYVAACSSYNMVIREDNNTNRLRESLDLFESIWNNRWLRTISIILFLNKQDMLAEKVLAGKSKIEDYFPEYANYTVPEDATPDAGEDPKVTRAKFFIRDLFLRISTATGDGKHYCYPHFTCAVDTENIRRVFNDCRDIIQRMHLKQYELL</sequence>
<comment type="caution">
    <text evidence="9">The sequence shown here is derived from an EMBL/GenBank/DDBJ whole genome shotgun (WGS) entry which is preliminary data.</text>
</comment>
<dbReference type="Proteomes" id="UP001214576">
    <property type="component" value="Unassembled WGS sequence"/>
</dbReference>
<name>A0AAD4TRA4_OVIAM</name>
<dbReference type="PANTHER" id="PTHR10218">
    <property type="entry name" value="GTP-BINDING PROTEIN ALPHA SUBUNIT"/>
    <property type="match status" value="1"/>
</dbReference>
<evidence type="ECO:0000256" key="2">
    <source>
        <dbReference type="ARBA" id="ARBA00022723"/>
    </source>
</evidence>
<dbReference type="CDD" id="cd00066">
    <property type="entry name" value="G-alpha"/>
    <property type="match status" value="1"/>
</dbReference>
<dbReference type="InterPro" id="IPR000367">
    <property type="entry name" value="Gprotein_alpha_S"/>
</dbReference>
<keyword evidence="6" id="KW-0807">Transducer</keyword>